<evidence type="ECO:0000313" key="5">
    <source>
        <dbReference type="EMBL" id="XFO73402.1"/>
    </source>
</evidence>
<comment type="similarity">
    <text evidence="1">Belongs to the 'phage' integrase family.</text>
</comment>
<evidence type="ECO:0000256" key="1">
    <source>
        <dbReference type="ARBA" id="ARBA00008857"/>
    </source>
</evidence>
<dbReference type="SUPFAM" id="SSF56349">
    <property type="entry name" value="DNA breaking-rejoining enzymes"/>
    <property type="match status" value="1"/>
</dbReference>
<dbReference type="Proteomes" id="UP000216052">
    <property type="component" value="Chromosome"/>
</dbReference>
<dbReference type="InterPro" id="IPR013762">
    <property type="entry name" value="Integrase-like_cat_sf"/>
</dbReference>
<evidence type="ECO:0000259" key="4">
    <source>
        <dbReference type="PROSITE" id="PS51898"/>
    </source>
</evidence>
<dbReference type="PANTHER" id="PTHR30349">
    <property type="entry name" value="PHAGE INTEGRASE-RELATED"/>
    <property type="match status" value="1"/>
</dbReference>
<proteinExistence type="inferred from homology"/>
<gene>
    <name evidence="5" type="primary">xerC_12</name>
    <name evidence="5" type="ORF">SPACI_034880</name>
</gene>
<dbReference type="InterPro" id="IPR011010">
    <property type="entry name" value="DNA_brk_join_enz"/>
</dbReference>
<dbReference type="Pfam" id="PF00589">
    <property type="entry name" value="Phage_integrase"/>
    <property type="match status" value="1"/>
</dbReference>
<dbReference type="Gene3D" id="1.10.443.10">
    <property type="entry name" value="Intergrase catalytic core"/>
    <property type="match status" value="1"/>
</dbReference>
<reference evidence="5" key="1">
    <citation type="submission" date="2024-05" db="EMBL/GenBank/DDBJ databases">
        <title>Isolation and characterization of Sporomusa carbonis sp. nov., a carboxydotrophic hydrogenogen in the genus of Sporomusa isolated from a charcoal burning pile.</title>
        <authorList>
            <person name="Boeer T."/>
            <person name="Rosenbaum F."/>
            <person name="Eysell L."/>
            <person name="Mueller V."/>
            <person name="Daniel R."/>
            <person name="Poehlein A."/>
        </authorList>
    </citation>
    <scope>NUCLEOTIDE SEQUENCE [LARGE SCALE GENOMIC DNA]</scope>
    <source>
        <strain evidence="5">DSM 3132</strain>
    </source>
</reference>
<name>A0ABZ3J4U8_SPOA4</name>
<accession>A0ABZ3J4U8</accession>
<keyword evidence="6" id="KW-1185">Reference proteome</keyword>
<dbReference type="InterPro" id="IPR050090">
    <property type="entry name" value="Tyrosine_recombinase_XerCD"/>
</dbReference>
<keyword evidence="2" id="KW-0238">DNA-binding</keyword>
<dbReference type="PANTHER" id="PTHR30349:SF41">
    <property type="entry name" value="INTEGRASE_RECOMBINASE PROTEIN MJ0367-RELATED"/>
    <property type="match status" value="1"/>
</dbReference>
<dbReference type="InterPro" id="IPR002104">
    <property type="entry name" value="Integrase_catalytic"/>
</dbReference>
<dbReference type="PROSITE" id="PS51898">
    <property type="entry name" value="TYR_RECOMBINASE"/>
    <property type="match status" value="1"/>
</dbReference>
<evidence type="ECO:0000256" key="2">
    <source>
        <dbReference type="ARBA" id="ARBA00023125"/>
    </source>
</evidence>
<sequence length="437" mass="50893">MSQNFLGITAQQSPNMWLLSCMSCVTTFHSYTNSFTKEDLSKSLPKVRIMRNAFIPYSWNTQDVKETAECSRPGRPKRETGLCNPAHGCPAWTTCQRHSRTEAFKPQLEPENDKSTYEWKSDMKNLLRIFIREKQMTGFKYKTQVKELERFDAYYYYNGYGGTSLTKSMLDSFIYGEFEKPSTHYKKEILMRDFAEFLGRHGYPVYVPLAKSAPQKKNPHIPYIFTQKQLYKLFMKVDSYPLEKTNNRNVLDPVLFRLLYGSGLRVSEALNLQLQDIDLTQKVLIIRHAKNNKDRLVPIAKSLTERIQCLLDTYHRFSADTSFLFPSITGNRMDKSTVYRRFRDYLLMADIPHTSAGPRVHDLRHTFAVCCLKKWVLSGAELMNALPYLSAYMGHTDFRATQYYLRLTADLYPDLVSRTEAEFEYVIPEGGWSYEGK</sequence>
<evidence type="ECO:0000256" key="3">
    <source>
        <dbReference type="ARBA" id="ARBA00023172"/>
    </source>
</evidence>
<dbReference type="EMBL" id="CP155571">
    <property type="protein sequence ID" value="XFO73402.1"/>
    <property type="molecule type" value="Genomic_DNA"/>
</dbReference>
<keyword evidence="3" id="KW-0233">DNA recombination</keyword>
<evidence type="ECO:0000313" key="6">
    <source>
        <dbReference type="Proteomes" id="UP000216052"/>
    </source>
</evidence>
<organism evidence="5 6">
    <name type="scientific">Sporomusa acidovorans (strain ATCC 49682 / DSM 3132 / Mol)</name>
    <dbReference type="NCBI Taxonomy" id="1123286"/>
    <lineage>
        <taxon>Bacteria</taxon>
        <taxon>Bacillati</taxon>
        <taxon>Bacillota</taxon>
        <taxon>Negativicutes</taxon>
        <taxon>Selenomonadales</taxon>
        <taxon>Sporomusaceae</taxon>
        <taxon>Sporomusa</taxon>
    </lineage>
</organism>
<feature type="domain" description="Tyr recombinase" evidence="4">
    <location>
        <begin position="220"/>
        <end position="417"/>
    </location>
</feature>
<protein>
    <submittedName>
        <fullName evidence="5">Tyrosine recombinase XerC</fullName>
    </submittedName>
</protein>